<proteinExistence type="predicted"/>
<dbReference type="PROSITE" id="PS51192">
    <property type="entry name" value="HELICASE_ATP_BIND_1"/>
    <property type="match status" value="1"/>
</dbReference>
<organism evidence="2 3">
    <name type="scientific">Methylomonas rapida</name>
    <dbReference type="NCBI Taxonomy" id="2963939"/>
    <lineage>
        <taxon>Bacteria</taxon>
        <taxon>Pseudomonadati</taxon>
        <taxon>Pseudomonadota</taxon>
        <taxon>Gammaproteobacteria</taxon>
        <taxon>Methylococcales</taxon>
        <taxon>Methylococcaceae</taxon>
        <taxon>Methylomonas</taxon>
    </lineage>
</organism>
<dbReference type="PANTHER" id="PTHR42927">
    <property type="entry name" value="HELICASE SUPERFAMILY 1 AND 2 DOMAIN-CONTAINING PROTEIN"/>
    <property type="match status" value="1"/>
</dbReference>
<dbReference type="InterPro" id="IPR014001">
    <property type="entry name" value="Helicase_ATP-bd"/>
</dbReference>
<gene>
    <name evidence="2" type="ORF">NM686_020695</name>
</gene>
<dbReference type="GO" id="GO:0004519">
    <property type="term" value="F:endonuclease activity"/>
    <property type="evidence" value="ECO:0007669"/>
    <property type="project" value="UniProtKB-KW"/>
</dbReference>
<dbReference type="Gene3D" id="3.90.1570.50">
    <property type="match status" value="1"/>
</dbReference>
<dbReference type="Pfam" id="PF18766">
    <property type="entry name" value="SWI2_SNF2"/>
    <property type="match status" value="1"/>
</dbReference>
<evidence type="ECO:0000313" key="3">
    <source>
        <dbReference type="Proteomes" id="UP001162780"/>
    </source>
</evidence>
<dbReference type="SMART" id="SM00487">
    <property type="entry name" value="DEXDc"/>
    <property type="match status" value="1"/>
</dbReference>
<keyword evidence="2" id="KW-0255">Endonuclease</keyword>
<dbReference type="InterPro" id="IPR055180">
    <property type="entry name" value="HsdR_RecA-like_helicase_dom_2"/>
</dbReference>
<dbReference type="InterPro" id="IPR040980">
    <property type="entry name" value="SWI2_SNF2"/>
</dbReference>
<accession>A0ABY7GHJ6</accession>
<feature type="domain" description="Helicase ATP-binding" evidence="1">
    <location>
        <begin position="299"/>
        <end position="519"/>
    </location>
</feature>
<dbReference type="InterPro" id="IPR007409">
    <property type="entry name" value="Restrct_endonuc_type1_HsdR_N"/>
</dbReference>
<dbReference type="Gene3D" id="3.40.50.300">
    <property type="entry name" value="P-loop containing nucleotide triphosphate hydrolases"/>
    <property type="match status" value="2"/>
</dbReference>
<protein>
    <submittedName>
        <fullName evidence="2">Type I restriction endonuclease</fullName>
    </submittedName>
</protein>
<keyword evidence="2" id="KW-0378">Hydrolase</keyword>
<sequence>MAQTTEKAFESYVEQMLLAKGWQPGSVKDWDKELALFPSQIFEFIAATQTPLWDSMHEQHGANLQALLIKELVKELAIKGSLHVLRHGFKFYGKTFRLAYFKPAHGLNAEVLEHYQQNRLTVTRQVPCHPGDHSTLDMLFAVNGLPVASCELKNPWTGQNWRHAVNQYRNDRNPRAPLFEFKQRALVHFAADPDEVHMTTRLAGKKTFFLPFNRGSHPGEVVCGAGNPQHPSGYRSGYFWEEVLEREQFLDILGNFIFIERKEEKVDDGKGGSRLLQKEAVIFPRYHQLDATRRLLSAAQLEGPGQNYLIQHSAGSGKTNSISWLSHRLASLHDGNDHKVFDCVIVITDRQVLDRQLQDAIYQIEHAQGVVKAIDQDSKQLAAALIDGTKIVITTLQKFPFVLRGLLHAAGADNIDAADEMAKKQAKAWEQEIAKRRYAVIVDEAHSSQTGETARELKSILGATAANGEDDEIDFEDRLNQVMASRGRQPNISFFAYTATPKGKTLELFGRVGHTGKPEPFHLYSMRQAIEEGFILDVLQNYTTYKTYFKLVKAMEDDPNLPKKKAARALAKFLVLHPTNISQKIEIIVEHFRNHVKHHLGGQAKAMVVTGSRLQAVKYMQAFQAYIEQHAYHDVQALVAFSGTVLDPDSGQEYTEPGMNTDSVTGKAIGEKQLPERFNSPDYQVLLVANKYQTGFDQPKLMAMYVDKRLDGVQAVQTLSRLNRMLPGKEAPFVLDFVNEADDIYRAFKPYYDATSLQETSDPALLEQVKHDLDSMQVYYWNEVEAFARIFYRSPNKQNPADHAHLQRHLQPAVDRFKAISDEEQRSVFRDKLSGYVNVYAFLSQIMPYADPDLEMLYSFGRLLLPHLPLDRDNTNVKLGDEVDLQYYRLQRVFSGAIDLADEHGEYTVKSPTDVGTSKTKDEKAPLSEIIEMLNNRFGTNFTEEDRLFFEQIKEKATNTPEVIQLRQANPFDKFQLGLRQMLEDLMIKRMHENDKIVTRYMDDKAFENAAFAVLSKVISTAFLKPRVRPDRNVQDLSINDGNNV</sequence>
<keyword evidence="3" id="KW-1185">Reference proteome</keyword>
<dbReference type="SUPFAM" id="SSF52540">
    <property type="entry name" value="P-loop containing nucleoside triphosphate hydrolases"/>
    <property type="match status" value="1"/>
</dbReference>
<dbReference type="PANTHER" id="PTHR42927:SF1">
    <property type="entry name" value="HELICASE SUPERFAMILY 1 AND 2 DOMAIN-CONTAINING PROTEIN"/>
    <property type="match status" value="1"/>
</dbReference>
<keyword evidence="2" id="KW-0540">Nuclease</keyword>
<name>A0ABY7GHJ6_9GAMM</name>
<dbReference type="Proteomes" id="UP001162780">
    <property type="component" value="Chromosome"/>
</dbReference>
<dbReference type="Pfam" id="PF22679">
    <property type="entry name" value="T1R_D3-like"/>
    <property type="match status" value="1"/>
</dbReference>
<reference evidence="2" key="1">
    <citation type="submission" date="2022-11" db="EMBL/GenBank/DDBJ databases">
        <title>Methylomonas rapida sp. nov., Carotenoid-Producing Obligate Methanotrophs with High Growth Characteristics and Biotechnological Potential.</title>
        <authorList>
            <person name="Tikhonova E.N."/>
            <person name="Suleimanov R.Z."/>
            <person name="Miroshnikov K."/>
            <person name="Oshkin I.Y."/>
            <person name="Belova S.E."/>
            <person name="Danilova O.V."/>
            <person name="Ashikhmin A."/>
            <person name="Konopkin A."/>
            <person name="But S.Y."/>
            <person name="Khmelenina V.N."/>
            <person name="Kuznetsov N."/>
            <person name="Pimenov N.V."/>
            <person name="Dedysh S.N."/>
        </authorList>
    </citation>
    <scope>NUCLEOTIDE SEQUENCE</scope>
    <source>
        <strain evidence="2">MP1</strain>
    </source>
</reference>
<evidence type="ECO:0000259" key="1">
    <source>
        <dbReference type="PROSITE" id="PS51192"/>
    </source>
</evidence>
<evidence type="ECO:0000313" key="2">
    <source>
        <dbReference type="EMBL" id="WAR44727.1"/>
    </source>
</evidence>
<dbReference type="RefSeq" id="WP_255189699.1">
    <property type="nucleotide sequence ID" value="NZ_CP113517.1"/>
</dbReference>
<dbReference type="EMBL" id="CP113517">
    <property type="protein sequence ID" value="WAR44727.1"/>
    <property type="molecule type" value="Genomic_DNA"/>
</dbReference>
<dbReference type="Pfam" id="PF04313">
    <property type="entry name" value="HSDR_N"/>
    <property type="match status" value="1"/>
</dbReference>
<dbReference type="InterPro" id="IPR027417">
    <property type="entry name" value="P-loop_NTPase"/>
</dbReference>